<name>A0A839YY51_9SPHN</name>
<comment type="caution">
    <text evidence="1">The sequence shown here is derived from an EMBL/GenBank/DDBJ whole genome shotgun (WGS) entry which is preliminary data.</text>
</comment>
<gene>
    <name evidence="1" type="ORF">FHS50_000969</name>
</gene>
<dbReference type="EMBL" id="JACICF010000001">
    <property type="protein sequence ID" value="MBB3763946.1"/>
    <property type="molecule type" value="Genomic_DNA"/>
</dbReference>
<dbReference type="RefSeq" id="WP_322597110.1">
    <property type="nucleotide sequence ID" value="NZ_JACICF010000001.1"/>
</dbReference>
<dbReference type="InterPro" id="IPR029063">
    <property type="entry name" value="SAM-dependent_MTases_sf"/>
</dbReference>
<dbReference type="PANTHER" id="PTHR20974">
    <property type="entry name" value="UPF0585 PROTEIN CG18661"/>
    <property type="match status" value="1"/>
</dbReference>
<evidence type="ECO:0000313" key="2">
    <source>
        <dbReference type="Proteomes" id="UP000578569"/>
    </source>
</evidence>
<dbReference type="Pfam" id="PF06080">
    <property type="entry name" value="DUF938"/>
    <property type="match status" value="1"/>
</dbReference>
<dbReference type="Gene3D" id="3.40.50.150">
    <property type="entry name" value="Vaccinia Virus protein VP39"/>
    <property type="match status" value="1"/>
</dbReference>
<accession>A0A839YY51</accession>
<protein>
    <recommendedName>
        <fullName evidence="3">SAM-dependent methyltransferase</fullName>
    </recommendedName>
</protein>
<dbReference type="Proteomes" id="UP000578569">
    <property type="component" value="Unassembled WGS sequence"/>
</dbReference>
<organism evidence="1 2">
    <name type="scientific">Sphingomicrobium lutaoense</name>
    <dbReference type="NCBI Taxonomy" id="515949"/>
    <lineage>
        <taxon>Bacteria</taxon>
        <taxon>Pseudomonadati</taxon>
        <taxon>Pseudomonadota</taxon>
        <taxon>Alphaproteobacteria</taxon>
        <taxon>Sphingomonadales</taxon>
        <taxon>Sphingomonadaceae</taxon>
        <taxon>Sphingomicrobium</taxon>
    </lineage>
</organism>
<reference evidence="1 2" key="1">
    <citation type="submission" date="2020-08" db="EMBL/GenBank/DDBJ databases">
        <title>Genomic Encyclopedia of Type Strains, Phase IV (KMG-IV): sequencing the most valuable type-strain genomes for metagenomic binning, comparative biology and taxonomic classification.</title>
        <authorList>
            <person name="Goeker M."/>
        </authorList>
    </citation>
    <scope>NUCLEOTIDE SEQUENCE [LARGE SCALE GENOMIC DNA]</scope>
    <source>
        <strain evidence="1 2">DSM 24194</strain>
    </source>
</reference>
<dbReference type="PANTHER" id="PTHR20974:SF0">
    <property type="entry name" value="UPF0585 PROTEIN CG18661"/>
    <property type="match status" value="1"/>
</dbReference>
<dbReference type="SUPFAM" id="SSF53335">
    <property type="entry name" value="S-adenosyl-L-methionine-dependent methyltransferases"/>
    <property type="match status" value="1"/>
</dbReference>
<evidence type="ECO:0008006" key="3">
    <source>
        <dbReference type="Google" id="ProtNLM"/>
    </source>
</evidence>
<dbReference type="AlphaFoldDB" id="A0A839YY51"/>
<keyword evidence="2" id="KW-1185">Reference proteome</keyword>
<evidence type="ECO:0000313" key="1">
    <source>
        <dbReference type="EMBL" id="MBB3763946.1"/>
    </source>
</evidence>
<proteinExistence type="predicted"/>
<dbReference type="InterPro" id="IPR010342">
    <property type="entry name" value="DUF938"/>
</dbReference>
<sequence>MADPIPPYEMSDLGDADKREAPAAARNVGFIGDVLEDWLPEKGLVLELSSGTGEHALAFSRRFPALDWQPSDVDPAALRSIAAWRAEGPENLLPPIEIDASKRDWGIDHADAILSVNMAHISPWSATEGLVGGAARLLPKGAPLIFYGPWLAADVETAPSNLAFDQSLKARDPRWGLRTVESLAELAEKHGLSFAERRLMPSNNMMLLFRAGE</sequence>